<dbReference type="GO" id="GO:0008168">
    <property type="term" value="F:methyltransferase activity"/>
    <property type="evidence" value="ECO:0007669"/>
    <property type="project" value="UniProtKB-KW"/>
</dbReference>
<evidence type="ECO:0000313" key="3">
    <source>
        <dbReference type="EMBL" id="OQJ99369.1"/>
    </source>
</evidence>
<protein>
    <submittedName>
        <fullName evidence="2 3">SAM-dependent methyltransferase</fullName>
    </submittedName>
</protein>
<reference evidence="2" key="2">
    <citation type="submission" date="2017-09" db="EMBL/GenBank/DDBJ databases">
        <authorList>
            <person name="Ehlers B."/>
            <person name="Leendertz F.H."/>
        </authorList>
    </citation>
    <scope>NUCLEOTIDE SEQUENCE</scope>
    <source>
        <strain evidence="2">MAVP-26</strain>
    </source>
</reference>
<name>A0A249VYF5_VIBPH</name>
<evidence type="ECO:0000313" key="4">
    <source>
        <dbReference type="Proteomes" id="UP000191946"/>
    </source>
</evidence>
<dbReference type="EMBL" id="LHQV01000015">
    <property type="protein sequence ID" value="OQJ99369.1"/>
    <property type="molecule type" value="Genomic_DNA"/>
</dbReference>
<feature type="domain" description="Methyltransferase" evidence="1">
    <location>
        <begin position="36"/>
        <end position="126"/>
    </location>
</feature>
<dbReference type="AlphaFoldDB" id="A0A249VYF5"/>
<dbReference type="InterPro" id="IPR041698">
    <property type="entry name" value="Methyltransf_25"/>
</dbReference>
<dbReference type="RefSeq" id="WP_005498070.1">
    <property type="nucleotide sequence ID" value="NZ_CP023247.2"/>
</dbReference>
<evidence type="ECO:0000259" key="1">
    <source>
        <dbReference type="Pfam" id="PF13649"/>
    </source>
</evidence>
<reference evidence="3 4" key="1">
    <citation type="submission" date="2015-08" db="EMBL/GenBank/DDBJ databases">
        <title>Draft Genome Sequences of Vibrio parahaemolyticus Strains.</title>
        <authorList>
            <person name="Gonzalez-Escalona N."/>
            <person name="DePaola A."/>
        </authorList>
    </citation>
    <scope>NUCLEOTIDE SEQUENCE [LARGE SCALE GENOMIC DNA]</scope>
    <source>
        <strain evidence="3 4">CFSAN001621</strain>
    </source>
</reference>
<dbReference type="InterPro" id="IPR029063">
    <property type="entry name" value="SAM-dependent_MTases_sf"/>
</dbReference>
<accession>A0A249VYF5</accession>
<dbReference type="SUPFAM" id="SSF53335">
    <property type="entry name" value="S-adenosyl-L-methionine-dependent methyltransferases"/>
    <property type="match status" value="1"/>
</dbReference>
<dbReference type="Pfam" id="PF13649">
    <property type="entry name" value="Methyltransf_25"/>
    <property type="match status" value="1"/>
</dbReference>
<dbReference type="Gene3D" id="3.40.50.150">
    <property type="entry name" value="Vaccinia Virus protein VP39"/>
    <property type="match status" value="1"/>
</dbReference>
<sequence>MSVSWDPYYQKIAQQPHRVNVEKALQFHTLAEKIAVDAGCGTGRDANFLLAQGFRVHAFDNNSDAIKTCETRFSEQSNFSISQACFSDFDYPKCTLFIASASLFFCPKAHFENVWNQIDSSLPSGGVFCGDFLGVNDSWVDSNSHAHLTSLTRQQVEQCFEGYDIVSMHERDEDGTTIVGTPKHWHVFSVTAVKR</sequence>
<dbReference type="Proteomes" id="UP000191946">
    <property type="component" value="Unassembled WGS sequence"/>
</dbReference>
<keyword evidence="4" id="KW-1185">Reference proteome</keyword>
<proteinExistence type="predicted"/>
<dbReference type="CDD" id="cd02440">
    <property type="entry name" value="AdoMet_MTases"/>
    <property type="match status" value="1"/>
</dbReference>
<gene>
    <name evidence="3" type="ORF">AKG60_15280</name>
    <name evidence="2" type="ORF">YA91_01665</name>
</gene>
<keyword evidence="2" id="KW-0808">Transferase</keyword>
<dbReference type="GO" id="GO:0032259">
    <property type="term" value="P:methylation"/>
    <property type="evidence" value="ECO:0007669"/>
    <property type="project" value="UniProtKB-KW"/>
</dbReference>
<dbReference type="EMBL" id="CP023247">
    <property type="protein sequence ID" value="ASZ49344.1"/>
    <property type="molecule type" value="Genomic_DNA"/>
</dbReference>
<evidence type="ECO:0000313" key="2">
    <source>
        <dbReference type="EMBL" id="ASZ49344.1"/>
    </source>
</evidence>
<organism evidence="2">
    <name type="scientific">Vibrio parahaemolyticus</name>
    <dbReference type="NCBI Taxonomy" id="670"/>
    <lineage>
        <taxon>Bacteria</taxon>
        <taxon>Pseudomonadati</taxon>
        <taxon>Pseudomonadota</taxon>
        <taxon>Gammaproteobacteria</taxon>
        <taxon>Vibrionales</taxon>
        <taxon>Vibrionaceae</taxon>
        <taxon>Vibrio</taxon>
    </lineage>
</organism>
<keyword evidence="2" id="KW-0489">Methyltransferase</keyword>